<feature type="domain" description="X-Prolyl dipeptidyl aminopeptidase PepX N-terminal" evidence="14">
    <location>
        <begin position="1"/>
        <end position="157"/>
    </location>
</feature>
<dbReference type="SMART" id="SM00939">
    <property type="entry name" value="PepX_C"/>
    <property type="match status" value="1"/>
</dbReference>
<dbReference type="PRINTS" id="PR00923">
    <property type="entry name" value="LACTOPTASE"/>
</dbReference>
<dbReference type="Pfam" id="PF02129">
    <property type="entry name" value="Peptidase_S15"/>
    <property type="match status" value="1"/>
</dbReference>
<sequence length="793" mass="90662">MNYNQYARLDLPLTQQLDELKQLDFISENYNKLSFSNNIYTAFSNFFPEVTSSEGLDYKFNLLAINSKETLKDWLIDDQSSLSNSEFYALALQLLNYEANQDFDLSDPIQLMKNNQLPFITDATIDDSNFSSALYLLLNTRAKNGFELIDNLADKGFFLKYIENPNFNQHLFFNGKALPVFDAQNMIREVVYIESDLDTDLDGKRDLLQATVFRPKETDFGLKVPSLYTANPYFGGTNDDKDDLHNVDENLTAVTAENQPSFKKASINTFEKTTPDSKNAQSAEELATRQRIYRLNDYFFARGFANVYAGGFGTRGSDGLRNTGDPSETICAKEIIEWLTGDRIAYTSPARTKTTTAFWSNHHIAMTGKSYLGTLATAVASTGVKGLKTIISEAAISSWYDYYRENGLVIAPDACQGEDCDALAVVCQSNLKDSGHAIKLQEQFDKQLAYLQEQQDRTTGQYSEFWEIRNYRHQLKKLNCSYIGVHGLNDWNVKPKNAYKLWQELEKLPIKHKLFLHQGEHIYMNNLASIDFTNMMNLWLSEELLDQPNNAYNQWPNVLVQDNVKPDTWHGETTWHNNLGEKQSQVLSELASEKIKQFTDNGQTFKKLNLDAKHWENEFIKGELSELASEQIKIRLPQNESESILVGRPKVNLSVASSMNKGQLSVMLVDYQKRHRLSIVPQIIEMNAQPLGYQFAYETLREFKPQTQSTDFKLIAKGHANLQNYQGKQAVNINPDEFYDLSFELQPTYYCLPKDSQLGLIIYSTDVGMTKRPLEQTTYTIDLTQSSFDYSIK</sequence>
<dbReference type="EMBL" id="JAWMWG010000001">
    <property type="protein sequence ID" value="MEJ6348594.1"/>
    <property type="molecule type" value="Genomic_DNA"/>
</dbReference>
<evidence type="ECO:0000256" key="3">
    <source>
        <dbReference type="ARBA" id="ARBA00010819"/>
    </source>
</evidence>
<protein>
    <recommendedName>
        <fullName evidence="6">Xaa-Pro dipeptidyl-peptidase</fullName>
        <ecNumber evidence="5">3.4.14.11</ecNumber>
    </recommendedName>
    <alternativeName>
        <fullName evidence="12">X-Pro dipeptidyl-peptidase</fullName>
    </alternativeName>
    <alternativeName>
        <fullName evidence="11">X-prolyl-dipeptidyl aminopeptidase</fullName>
    </alternativeName>
</protein>
<dbReference type="Pfam" id="PF08530">
    <property type="entry name" value="PepX_C"/>
    <property type="match status" value="1"/>
</dbReference>
<name>A0ABU8SGV5_9LACO</name>
<dbReference type="InterPro" id="IPR008979">
    <property type="entry name" value="Galactose-bd-like_sf"/>
</dbReference>
<dbReference type="SUPFAM" id="SSF81761">
    <property type="entry name" value="X-Prolyl dipeptidyl aminopeptidase PepX, N-terminal domain"/>
    <property type="match status" value="1"/>
</dbReference>
<evidence type="ECO:0000256" key="11">
    <source>
        <dbReference type="ARBA" id="ARBA00030045"/>
    </source>
</evidence>
<dbReference type="EC" id="3.4.14.11" evidence="5"/>
<comment type="similarity">
    <text evidence="3">Belongs to the peptidase S15 family.</text>
</comment>
<reference evidence="15 16" key="1">
    <citation type="submission" date="2023-10" db="EMBL/GenBank/DDBJ databases">
        <title>Holzapfeliella saturejae sp. nov. isolated from Satureja montana flowers.</title>
        <authorList>
            <person name="Alcantara C."/>
            <person name="Zuniga M."/>
            <person name="Landete J.M."/>
            <person name="Monedero V."/>
        </authorList>
    </citation>
    <scope>NUCLEOTIDE SEQUENCE [LARGE SCALE GENOMIC DNA]</scope>
    <source>
        <strain evidence="15 16">He02</strain>
    </source>
</reference>
<feature type="domain" description="Xaa-Pro dipeptidyl-peptidase C-terminal" evidence="13">
    <location>
        <begin position="537"/>
        <end position="789"/>
    </location>
</feature>
<comment type="catalytic activity">
    <reaction evidence="1">
        <text>Hydrolyzes Xaa-Pro-|- bonds to release unblocked, N-terminal dipeptides from substrates including Ala-Pro-|-p-nitroanilide and (sequentially) Tyr-Pro-|-Phe-Pro-|-Gly-Pro-|-Ile.</text>
        <dbReference type="EC" id="3.4.14.11"/>
    </reaction>
</comment>
<dbReference type="InterPro" id="IPR036313">
    <property type="entry name" value="PepX_N_dom_sf"/>
</dbReference>
<evidence type="ECO:0000256" key="6">
    <source>
        <dbReference type="ARBA" id="ARBA00014682"/>
    </source>
</evidence>
<dbReference type="InterPro" id="IPR015251">
    <property type="entry name" value="PepX_N_dom"/>
</dbReference>
<keyword evidence="16" id="KW-1185">Reference proteome</keyword>
<evidence type="ECO:0000313" key="15">
    <source>
        <dbReference type="EMBL" id="MEJ6348594.1"/>
    </source>
</evidence>
<evidence type="ECO:0000256" key="10">
    <source>
        <dbReference type="ARBA" id="ARBA00022825"/>
    </source>
</evidence>
<evidence type="ECO:0000313" key="16">
    <source>
        <dbReference type="Proteomes" id="UP001377804"/>
    </source>
</evidence>
<dbReference type="NCBIfam" id="NF003781">
    <property type="entry name" value="PRK05371.1-2"/>
    <property type="match status" value="1"/>
</dbReference>
<keyword evidence="10" id="KW-0720">Serine protease</keyword>
<proteinExistence type="inferred from homology"/>
<comment type="subunit">
    <text evidence="4">Homodimer.</text>
</comment>
<organism evidence="15 16">
    <name type="scientific">Holzapfeliella saturejae</name>
    <dbReference type="NCBI Taxonomy" id="3082953"/>
    <lineage>
        <taxon>Bacteria</taxon>
        <taxon>Bacillati</taxon>
        <taxon>Bacillota</taxon>
        <taxon>Bacilli</taxon>
        <taxon>Lactobacillales</taxon>
        <taxon>Lactobacillaceae</taxon>
        <taxon>Holzapfeliella</taxon>
    </lineage>
</organism>
<accession>A0ABU8SGV5</accession>
<comment type="function">
    <text evidence="2">Removes N-terminal dipeptides sequentially from polypeptides having unsubstituted N-termini provided that the penultimate residue is proline.</text>
</comment>
<dbReference type="SMART" id="SM00940">
    <property type="entry name" value="PepX_N"/>
    <property type="match status" value="1"/>
</dbReference>
<dbReference type="InterPro" id="IPR000383">
    <property type="entry name" value="Xaa-Pro-like_dom"/>
</dbReference>
<dbReference type="RefSeq" id="WP_339969918.1">
    <property type="nucleotide sequence ID" value="NZ_JAWMWG010000001.1"/>
</dbReference>
<keyword evidence="7" id="KW-0031">Aminopeptidase</keyword>
<dbReference type="Proteomes" id="UP001377804">
    <property type="component" value="Unassembled WGS sequence"/>
</dbReference>
<dbReference type="Gene3D" id="1.10.246.70">
    <property type="match status" value="1"/>
</dbReference>
<dbReference type="GO" id="GO:0008239">
    <property type="term" value="F:dipeptidyl-peptidase activity"/>
    <property type="evidence" value="ECO:0007669"/>
    <property type="project" value="UniProtKB-EC"/>
</dbReference>
<dbReference type="InterPro" id="IPR013736">
    <property type="entry name" value="Xaa-Pro_dipept_C"/>
</dbReference>
<evidence type="ECO:0000256" key="9">
    <source>
        <dbReference type="ARBA" id="ARBA00022801"/>
    </source>
</evidence>
<evidence type="ECO:0000256" key="5">
    <source>
        <dbReference type="ARBA" id="ARBA00012463"/>
    </source>
</evidence>
<keyword evidence="8" id="KW-0645">Protease</keyword>
<evidence type="ECO:0000256" key="8">
    <source>
        <dbReference type="ARBA" id="ARBA00022670"/>
    </source>
</evidence>
<dbReference type="Pfam" id="PF09168">
    <property type="entry name" value="PepX_N"/>
    <property type="match status" value="1"/>
</dbReference>
<evidence type="ECO:0000256" key="1">
    <source>
        <dbReference type="ARBA" id="ARBA00000123"/>
    </source>
</evidence>
<dbReference type="Gene3D" id="2.60.120.260">
    <property type="entry name" value="Galactose-binding domain-like"/>
    <property type="match status" value="1"/>
</dbReference>
<comment type="caution">
    <text evidence="15">The sequence shown here is derived from an EMBL/GenBank/DDBJ whole genome shotgun (WGS) entry which is preliminary data.</text>
</comment>
<evidence type="ECO:0000259" key="13">
    <source>
        <dbReference type="SMART" id="SM00939"/>
    </source>
</evidence>
<dbReference type="SUPFAM" id="SSF49785">
    <property type="entry name" value="Galactose-binding domain-like"/>
    <property type="match status" value="1"/>
</dbReference>
<evidence type="ECO:0000256" key="2">
    <source>
        <dbReference type="ARBA" id="ARBA00003997"/>
    </source>
</evidence>
<keyword evidence="9 15" id="KW-0378">Hydrolase</keyword>
<evidence type="ECO:0000256" key="7">
    <source>
        <dbReference type="ARBA" id="ARBA00022438"/>
    </source>
</evidence>
<dbReference type="InterPro" id="IPR008252">
    <property type="entry name" value="Pept_S15_Xpro"/>
</dbReference>
<evidence type="ECO:0000256" key="4">
    <source>
        <dbReference type="ARBA" id="ARBA00011738"/>
    </source>
</evidence>
<gene>
    <name evidence="15" type="ORF">R4Y45_05055</name>
</gene>
<dbReference type="InterPro" id="IPR029058">
    <property type="entry name" value="AB_hydrolase_fold"/>
</dbReference>
<dbReference type="SUPFAM" id="SSF53474">
    <property type="entry name" value="alpha/beta-Hydrolases"/>
    <property type="match status" value="1"/>
</dbReference>
<evidence type="ECO:0000259" key="14">
    <source>
        <dbReference type="SMART" id="SM00940"/>
    </source>
</evidence>
<dbReference type="Gene3D" id="3.40.50.1820">
    <property type="entry name" value="alpha/beta hydrolase"/>
    <property type="match status" value="1"/>
</dbReference>
<evidence type="ECO:0000256" key="12">
    <source>
        <dbReference type="ARBA" id="ARBA00031951"/>
    </source>
</evidence>